<evidence type="ECO:0000313" key="2">
    <source>
        <dbReference type="EMBL" id="KAH7156050.1"/>
    </source>
</evidence>
<evidence type="ECO:0000256" key="1">
    <source>
        <dbReference type="SAM" id="Phobius"/>
    </source>
</evidence>
<name>A0A9P9F980_9HYPO</name>
<dbReference type="Proteomes" id="UP000738349">
    <property type="component" value="Unassembled WGS sequence"/>
</dbReference>
<protein>
    <submittedName>
        <fullName evidence="2">Uncharacterized protein</fullName>
    </submittedName>
</protein>
<reference evidence="2" key="1">
    <citation type="journal article" date="2021" name="Nat. Commun.">
        <title>Genetic determinants of endophytism in the Arabidopsis root mycobiome.</title>
        <authorList>
            <person name="Mesny F."/>
            <person name="Miyauchi S."/>
            <person name="Thiergart T."/>
            <person name="Pickel B."/>
            <person name="Atanasova L."/>
            <person name="Karlsson M."/>
            <person name="Huettel B."/>
            <person name="Barry K.W."/>
            <person name="Haridas S."/>
            <person name="Chen C."/>
            <person name="Bauer D."/>
            <person name="Andreopoulos W."/>
            <person name="Pangilinan J."/>
            <person name="LaButti K."/>
            <person name="Riley R."/>
            <person name="Lipzen A."/>
            <person name="Clum A."/>
            <person name="Drula E."/>
            <person name="Henrissat B."/>
            <person name="Kohler A."/>
            <person name="Grigoriev I.V."/>
            <person name="Martin F.M."/>
            <person name="Hacquard S."/>
        </authorList>
    </citation>
    <scope>NUCLEOTIDE SEQUENCE</scope>
    <source>
        <strain evidence="2">MPI-CAGE-AT-0147</strain>
    </source>
</reference>
<keyword evidence="3" id="KW-1185">Reference proteome</keyword>
<dbReference type="EMBL" id="JAGMUV010000005">
    <property type="protein sequence ID" value="KAH7156050.1"/>
    <property type="molecule type" value="Genomic_DNA"/>
</dbReference>
<accession>A0A9P9F980</accession>
<proteinExistence type="predicted"/>
<evidence type="ECO:0000313" key="3">
    <source>
        <dbReference type="Proteomes" id="UP000738349"/>
    </source>
</evidence>
<dbReference type="OrthoDB" id="5428890at2759"/>
<gene>
    <name evidence="2" type="ORF">EDB81DRAFT_645679</name>
</gene>
<feature type="transmembrane region" description="Helical" evidence="1">
    <location>
        <begin position="301"/>
        <end position="320"/>
    </location>
</feature>
<keyword evidence="1" id="KW-0812">Transmembrane</keyword>
<comment type="caution">
    <text evidence="2">The sequence shown here is derived from an EMBL/GenBank/DDBJ whole genome shotgun (WGS) entry which is preliminary data.</text>
</comment>
<sequence length="331" mass="38301">LWGPFHPRQRLLNGESSGELHHSAYHEYYERQWSLTAANCDGKFVALKNPEDLNELIKKLQRDEAYEDLILEIQGACGGGDTDELCRTSLDLAARLLLMMRIGKPQNHFSHRPCQIWSHEPLRNFASRCFAETPKMSFEDVKLPKSFNGWSLETTGGIEIIFTNDLMDHLLLTEDDSKVCVFHYASFLECHRLQGYKSLLPTGLAEETLRTLALLFPQSITQGARGSKTTKLSWFRRPRDRAACTVDERLGRCGNLHAEARELKNFKFWRDRIVILKQVYDEASPRTLSQFWYDRRNGVQWYTFWAALLVLFFTVVFGVLQCVEGGYEAWH</sequence>
<organism evidence="2 3">
    <name type="scientific">Dactylonectria macrodidyma</name>
    <dbReference type="NCBI Taxonomy" id="307937"/>
    <lineage>
        <taxon>Eukaryota</taxon>
        <taxon>Fungi</taxon>
        <taxon>Dikarya</taxon>
        <taxon>Ascomycota</taxon>
        <taxon>Pezizomycotina</taxon>
        <taxon>Sordariomycetes</taxon>
        <taxon>Hypocreomycetidae</taxon>
        <taxon>Hypocreales</taxon>
        <taxon>Nectriaceae</taxon>
        <taxon>Dactylonectria</taxon>
    </lineage>
</organism>
<keyword evidence="1" id="KW-1133">Transmembrane helix</keyword>
<feature type="non-terminal residue" evidence="2">
    <location>
        <position position="1"/>
    </location>
</feature>
<keyword evidence="1" id="KW-0472">Membrane</keyword>
<dbReference type="AlphaFoldDB" id="A0A9P9F980"/>